<dbReference type="PANTHER" id="PTHR30632:SF14">
    <property type="entry name" value="TUNGSTATE_MOLYBDATE_CHROMATE-BINDING PROTEIN MODA"/>
    <property type="match status" value="1"/>
</dbReference>
<keyword evidence="2" id="KW-0479">Metal-binding</keyword>
<keyword evidence="5" id="KW-1185">Reference proteome</keyword>
<accession>A0ABV6B8F0</accession>
<dbReference type="RefSeq" id="WP_377243341.1">
    <property type="nucleotide sequence ID" value="NZ_JBHLXP010000001.1"/>
</dbReference>
<comment type="similarity">
    <text evidence="1">Belongs to the bacterial solute-binding protein ModA family.</text>
</comment>
<evidence type="ECO:0000313" key="4">
    <source>
        <dbReference type="EMBL" id="MFC0047133.1"/>
    </source>
</evidence>
<dbReference type="SUPFAM" id="SSF53850">
    <property type="entry name" value="Periplasmic binding protein-like II"/>
    <property type="match status" value="1"/>
</dbReference>
<proteinExistence type="inferred from homology"/>
<evidence type="ECO:0000256" key="1">
    <source>
        <dbReference type="ARBA" id="ARBA00009175"/>
    </source>
</evidence>
<comment type="caution">
    <text evidence="4">The sequence shown here is derived from an EMBL/GenBank/DDBJ whole genome shotgun (WGS) entry which is preliminary data.</text>
</comment>
<gene>
    <name evidence="4" type="primary">modA</name>
    <name evidence="4" type="ORF">ACFFJP_02375</name>
</gene>
<dbReference type="CDD" id="cd13539">
    <property type="entry name" value="PBP2_AvModA"/>
    <property type="match status" value="1"/>
</dbReference>
<keyword evidence="3" id="KW-0732">Signal</keyword>
<evidence type="ECO:0000256" key="2">
    <source>
        <dbReference type="ARBA" id="ARBA00022723"/>
    </source>
</evidence>
<dbReference type="PIRSF" id="PIRSF004846">
    <property type="entry name" value="ModA"/>
    <property type="match status" value="1"/>
</dbReference>
<dbReference type="Pfam" id="PF13531">
    <property type="entry name" value="SBP_bac_11"/>
    <property type="match status" value="1"/>
</dbReference>
<dbReference type="EMBL" id="JBHLXP010000001">
    <property type="protein sequence ID" value="MFC0047133.1"/>
    <property type="molecule type" value="Genomic_DNA"/>
</dbReference>
<dbReference type="Proteomes" id="UP001589813">
    <property type="component" value="Unassembled WGS sequence"/>
</dbReference>
<reference evidence="4 5" key="1">
    <citation type="submission" date="2024-09" db="EMBL/GenBank/DDBJ databases">
        <authorList>
            <person name="Sun Q."/>
            <person name="Mori K."/>
        </authorList>
    </citation>
    <scope>NUCLEOTIDE SEQUENCE [LARGE SCALE GENOMIC DNA]</scope>
    <source>
        <strain evidence="4 5">KCTC 23315</strain>
    </source>
</reference>
<evidence type="ECO:0000313" key="5">
    <source>
        <dbReference type="Proteomes" id="UP001589813"/>
    </source>
</evidence>
<dbReference type="Gene3D" id="3.40.190.10">
    <property type="entry name" value="Periplasmic binding protein-like II"/>
    <property type="match status" value="2"/>
</dbReference>
<dbReference type="InterPro" id="IPR044084">
    <property type="entry name" value="AvModA-like_subst-bd"/>
</dbReference>
<dbReference type="PANTHER" id="PTHR30632">
    <property type="entry name" value="MOLYBDATE-BINDING PERIPLASMIC PROTEIN"/>
    <property type="match status" value="1"/>
</dbReference>
<dbReference type="NCBIfam" id="TIGR01256">
    <property type="entry name" value="modA"/>
    <property type="match status" value="1"/>
</dbReference>
<sequence length="266" mass="29289">MNLLLRLVFVLIFSGIWINVSAQDKLFIAAASDLRFALEDVLRDFKAKYAQDLIGVSVQVIYGSSGKISNQIRQGAPFDVFFSADKHFTQELFRGNFTTDEGTVYARGRLVLWSPKHDLRGVSLKELTADKYLKIAIAQPLHAPYGERARQSLVSAGVWSQLEHKLVYGENIAQTAQLAQSGAADVAIIALSLVKNQRLTPGTAAHYQLLDASTHQPLLQSYALTKAGAEKPSARLLVQFMRTAKAQQTLANYGFELPEPTPKAAE</sequence>
<name>A0ABV6B8F0_9GAMM</name>
<evidence type="ECO:0000256" key="3">
    <source>
        <dbReference type="ARBA" id="ARBA00022729"/>
    </source>
</evidence>
<organism evidence="4 5">
    <name type="scientific">Rheinheimera tilapiae</name>
    <dbReference type="NCBI Taxonomy" id="875043"/>
    <lineage>
        <taxon>Bacteria</taxon>
        <taxon>Pseudomonadati</taxon>
        <taxon>Pseudomonadota</taxon>
        <taxon>Gammaproteobacteria</taxon>
        <taxon>Chromatiales</taxon>
        <taxon>Chromatiaceae</taxon>
        <taxon>Rheinheimera</taxon>
    </lineage>
</organism>
<protein>
    <submittedName>
        <fullName evidence="4">Molybdate ABC transporter substrate-binding protein</fullName>
    </submittedName>
</protein>
<dbReference type="InterPro" id="IPR050682">
    <property type="entry name" value="ModA/WtpA"/>
</dbReference>
<dbReference type="InterPro" id="IPR005950">
    <property type="entry name" value="ModA"/>
</dbReference>